<feature type="chain" id="PRO_5022893979" evidence="3">
    <location>
        <begin position="28"/>
        <end position="562"/>
    </location>
</feature>
<dbReference type="CDD" id="cd00118">
    <property type="entry name" value="LysM"/>
    <property type="match status" value="1"/>
</dbReference>
<feature type="compositionally biased region" description="Basic and acidic residues" evidence="2">
    <location>
        <begin position="193"/>
        <end position="202"/>
    </location>
</feature>
<dbReference type="SMART" id="SM00257">
    <property type="entry name" value="LysM"/>
    <property type="match status" value="1"/>
</dbReference>
<evidence type="ECO:0000313" key="5">
    <source>
        <dbReference type="EMBL" id="TNC16292.1"/>
    </source>
</evidence>
<dbReference type="Gene3D" id="3.10.350.10">
    <property type="entry name" value="LysM domain"/>
    <property type="match status" value="1"/>
</dbReference>
<dbReference type="PROSITE" id="PS51257">
    <property type="entry name" value="PROKAR_LIPOPROTEIN"/>
    <property type="match status" value="1"/>
</dbReference>
<accession>A0A5C4LN80</accession>
<feature type="region of interest" description="Disordered" evidence="2">
    <location>
        <begin position="182"/>
        <end position="444"/>
    </location>
</feature>
<name>A0A5C4LN80_9HYPH</name>
<dbReference type="Proteomes" id="UP000305267">
    <property type="component" value="Unassembled WGS sequence"/>
</dbReference>
<comment type="caution">
    <text evidence="5">The sequence shown here is derived from an EMBL/GenBank/DDBJ whole genome shotgun (WGS) entry which is preliminary data.</text>
</comment>
<gene>
    <name evidence="5" type="ORF">FF100_03295</name>
</gene>
<evidence type="ECO:0000256" key="2">
    <source>
        <dbReference type="SAM" id="MobiDB-lite"/>
    </source>
</evidence>
<dbReference type="InterPro" id="IPR050570">
    <property type="entry name" value="Cell_wall_metabolism_enzyme"/>
</dbReference>
<dbReference type="InterPro" id="IPR018392">
    <property type="entry name" value="LysM"/>
</dbReference>
<dbReference type="InterPro" id="IPR011055">
    <property type="entry name" value="Dup_hybrid_motif"/>
</dbReference>
<proteinExistence type="inferred from homology"/>
<keyword evidence="6" id="KW-1185">Reference proteome</keyword>
<organism evidence="5 6">
    <name type="scientific">Methylobacterium terricola</name>
    <dbReference type="NCBI Taxonomy" id="2583531"/>
    <lineage>
        <taxon>Bacteria</taxon>
        <taxon>Pseudomonadati</taxon>
        <taxon>Pseudomonadota</taxon>
        <taxon>Alphaproteobacteria</taxon>
        <taxon>Hyphomicrobiales</taxon>
        <taxon>Methylobacteriaceae</taxon>
        <taxon>Methylobacterium</taxon>
    </lineage>
</organism>
<dbReference type="Pfam" id="PF01476">
    <property type="entry name" value="LysM"/>
    <property type="match status" value="1"/>
</dbReference>
<feature type="compositionally biased region" description="Basic and acidic residues" evidence="2">
    <location>
        <begin position="301"/>
        <end position="315"/>
    </location>
</feature>
<dbReference type="SUPFAM" id="SSF51261">
    <property type="entry name" value="Duplicated hybrid motif"/>
    <property type="match status" value="1"/>
</dbReference>
<keyword evidence="3" id="KW-0732">Signal</keyword>
<protein>
    <submittedName>
        <fullName evidence="5">LysM peptidoglycan-binding domain-containing protein</fullName>
    </submittedName>
</protein>
<dbReference type="PROSITE" id="PS51782">
    <property type="entry name" value="LYSM"/>
    <property type="match status" value="1"/>
</dbReference>
<evidence type="ECO:0000259" key="4">
    <source>
        <dbReference type="PROSITE" id="PS51782"/>
    </source>
</evidence>
<dbReference type="InterPro" id="IPR016047">
    <property type="entry name" value="M23ase_b-sheet_dom"/>
</dbReference>
<dbReference type="Gene3D" id="2.70.70.10">
    <property type="entry name" value="Glucose Permease (Domain IIA)"/>
    <property type="match status" value="1"/>
</dbReference>
<evidence type="ECO:0000256" key="3">
    <source>
        <dbReference type="SAM" id="SignalP"/>
    </source>
</evidence>
<dbReference type="InterPro" id="IPR036779">
    <property type="entry name" value="LysM_dom_sf"/>
</dbReference>
<feature type="domain" description="LysM" evidence="4">
    <location>
        <begin position="119"/>
        <end position="163"/>
    </location>
</feature>
<dbReference type="CDD" id="cd12797">
    <property type="entry name" value="M23_peptidase"/>
    <property type="match status" value="1"/>
</dbReference>
<dbReference type="EMBL" id="VDDA01000001">
    <property type="protein sequence ID" value="TNC16292.1"/>
    <property type="molecule type" value="Genomic_DNA"/>
</dbReference>
<dbReference type="GO" id="GO:0004222">
    <property type="term" value="F:metalloendopeptidase activity"/>
    <property type="evidence" value="ECO:0007669"/>
    <property type="project" value="TreeGrafter"/>
</dbReference>
<dbReference type="PANTHER" id="PTHR21666:SF263">
    <property type="entry name" value="MUREIN HYDROLASE ACTIVATOR NLPD"/>
    <property type="match status" value="1"/>
</dbReference>
<feature type="compositionally biased region" description="Basic and acidic residues" evidence="2">
    <location>
        <begin position="331"/>
        <end position="411"/>
    </location>
</feature>
<feature type="compositionally biased region" description="Basic and acidic residues" evidence="2">
    <location>
        <begin position="209"/>
        <end position="256"/>
    </location>
</feature>
<sequence length="562" mass="58674">MRDRGAGKGMRTLSRFALIGLIGGASAACSTDAVRLDPFSNPFSSSASGDPGATGSLPEGNAVAAPIRSTPIQSRPLSAPLAAAPLSSRPLAAPVATPRVAAAAPVTGGPAGWSAAGGTTITVGANDSLNQMSTRFGVPAAAILQANGLSSAAQVTPGRQVVIPVYHAGGVPAMSARAVPPAPAPRMAMTETRAPEPVRRVAEAAPRPEPLRRDPEVARREQEATRREQEAARREQEAARREQEAARREQEAESARKAHTRPGQAEAKPVAPNAAERAAKLNPRKAQPREDDEEAVAAKPQRPEPKAVAKAEPKAVAKVAARQQDDDEDEKVAAKPQKPEHKKPEPKAVEKAKPEPKKVAEAVKPEPRKIEIKAEAKPEVKKPEPKQAEAAKPEVKKVAELKPAPKPEPVKPVKVASLPEKAPEPAPAPAVAPAAPAPDPQSSFRWPARGRVINGYGSSGNEGINIAVPEGTPVKAAEEGTVAYAGSDVKGYGKLVLVRHANGYVSAYAHNGEIDVRPGEKVKRGQTIAKSGASGNVTSPQLHFEIRKGATPVDPMPHLASN</sequence>
<reference evidence="5 6" key="1">
    <citation type="submission" date="2019-06" db="EMBL/GenBank/DDBJ databases">
        <title>Genome of Methylobacterium sp. 17Sr1-39.</title>
        <authorList>
            <person name="Seo T."/>
        </authorList>
    </citation>
    <scope>NUCLEOTIDE SEQUENCE [LARGE SCALE GENOMIC DNA]</scope>
    <source>
        <strain evidence="5 6">17Sr1-39</strain>
    </source>
</reference>
<dbReference type="OrthoDB" id="9795421at2"/>
<feature type="signal peptide" evidence="3">
    <location>
        <begin position="1"/>
        <end position="27"/>
    </location>
</feature>
<evidence type="ECO:0000313" key="6">
    <source>
        <dbReference type="Proteomes" id="UP000305267"/>
    </source>
</evidence>
<dbReference type="PANTHER" id="PTHR21666">
    <property type="entry name" value="PEPTIDASE-RELATED"/>
    <property type="match status" value="1"/>
</dbReference>
<dbReference type="AlphaFoldDB" id="A0A5C4LN80"/>
<evidence type="ECO:0000256" key="1">
    <source>
        <dbReference type="ARBA" id="ARBA00038420"/>
    </source>
</evidence>
<comment type="similarity">
    <text evidence="1">Belongs to the E.coli NlpD/Haemophilus LppB family.</text>
</comment>
<dbReference type="Pfam" id="PF01551">
    <property type="entry name" value="Peptidase_M23"/>
    <property type="match status" value="1"/>
</dbReference>
<feature type="compositionally biased region" description="Pro residues" evidence="2">
    <location>
        <begin position="424"/>
        <end position="439"/>
    </location>
</feature>